<gene>
    <name evidence="1" type="primary">g1330</name>
    <name evidence="1" type="ORF">NpPPO83_00001330</name>
</gene>
<name>A0ACB5SNB7_9PEZI</name>
<dbReference type="EMBL" id="BSXG01000155">
    <property type="protein sequence ID" value="GME49577.1"/>
    <property type="molecule type" value="Genomic_DNA"/>
</dbReference>
<comment type="caution">
    <text evidence="1">The sequence shown here is derived from an EMBL/GenBank/DDBJ whole genome shotgun (WGS) entry which is preliminary data.</text>
</comment>
<reference evidence="1" key="1">
    <citation type="submission" date="2024-09" db="EMBL/GenBank/DDBJ databases">
        <title>Draft Genome Sequences of Neofusicoccum parvum.</title>
        <authorList>
            <person name="Ashida A."/>
            <person name="Camagna M."/>
            <person name="Tanaka A."/>
            <person name="Takemoto D."/>
        </authorList>
    </citation>
    <scope>NUCLEOTIDE SEQUENCE</scope>
    <source>
        <strain evidence="1">PPO83</strain>
    </source>
</reference>
<organism evidence="1 2">
    <name type="scientific">Neofusicoccum parvum</name>
    <dbReference type="NCBI Taxonomy" id="310453"/>
    <lineage>
        <taxon>Eukaryota</taxon>
        <taxon>Fungi</taxon>
        <taxon>Dikarya</taxon>
        <taxon>Ascomycota</taxon>
        <taxon>Pezizomycotina</taxon>
        <taxon>Dothideomycetes</taxon>
        <taxon>Dothideomycetes incertae sedis</taxon>
        <taxon>Botryosphaeriales</taxon>
        <taxon>Botryosphaeriaceae</taxon>
        <taxon>Neofusicoccum</taxon>
    </lineage>
</organism>
<keyword evidence="2" id="KW-1185">Reference proteome</keyword>
<accession>A0ACB5SNB7</accession>
<proteinExistence type="predicted"/>
<evidence type="ECO:0000313" key="1">
    <source>
        <dbReference type="EMBL" id="GME49577.1"/>
    </source>
</evidence>
<dbReference type="Proteomes" id="UP001165186">
    <property type="component" value="Unassembled WGS sequence"/>
</dbReference>
<protein>
    <submittedName>
        <fullName evidence="1">Uncharacterized protein</fullName>
    </submittedName>
</protein>
<sequence>MINDSSKLGTAKPRPSSHSSTSTRPKYVQEPIAIVGLACRLPGHSNTPHALWEFLERGGVAENEPPLSRFSLKGHYDGSKKAGTMRPPGGMFIDADPADFDAPFFRISKVDAIAMDPQQRQMLEVVYESLENAGITLQDLDGAPYACFVGSYAVDYGDMQARDPIDKPAGFPVGVGRAILSNRVSHFLNIKGPSMTIDTACSGSLVGLDVACRYLTSGEIIERLMMAVQ</sequence>
<evidence type="ECO:0000313" key="2">
    <source>
        <dbReference type="Proteomes" id="UP001165186"/>
    </source>
</evidence>